<sequence length="81" mass="8939">MAELTPADVIVGAIEKNKREKIRVTLRSFSDLRQIDIRVFKNVHGVEIGTPQGCTVKPAKLRTLINILEDADVAVRAEGLT</sequence>
<dbReference type="GO" id="GO:0006355">
    <property type="term" value="P:regulation of DNA-templated transcription"/>
    <property type="evidence" value="ECO:0007669"/>
    <property type="project" value="InterPro"/>
</dbReference>
<accession>A0A8I1YCD6</accession>
<dbReference type="Gene3D" id="2.30.31.10">
    <property type="entry name" value="Transcriptional Coactivator Pc4, Chain A"/>
    <property type="match status" value="1"/>
</dbReference>
<reference evidence="1" key="1">
    <citation type="submission" date="2021-02" db="EMBL/GenBank/DDBJ databases">
        <title>Genomic Encyclopedia of Type Strains, Phase IV (KMG-V): Genome sequencing to study the core and pangenomes of soil and plant-associated prokaryotes.</title>
        <authorList>
            <person name="Whitman W."/>
        </authorList>
    </citation>
    <scope>NUCLEOTIDE SEQUENCE</scope>
    <source>
        <strain evidence="1">USDA 406</strain>
    </source>
</reference>
<evidence type="ECO:0000313" key="1">
    <source>
        <dbReference type="EMBL" id="MBP1297403.1"/>
    </source>
</evidence>
<dbReference type="RefSeq" id="WP_209945135.1">
    <property type="nucleotide sequence ID" value="NZ_JAFICZ010000001.1"/>
</dbReference>
<proteinExistence type="predicted"/>
<evidence type="ECO:0000313" key="2">
    <source>
        <dbReference type="Proteomes" id="UP000673383"/>
    </source>
</evidence>
<dbReference type="Proteomes" id="UP000673383">
    <property type="component" value="Unassembled WGS sequence"/>
</dbReference>
<dbReference type="GO" id="GO:0003677">
    <property type="term" value="F:DNA binding"/>
    <property type="evidence" value="ECO:0007669"/>
    <property type="project" value="InterPro"/>
</dbReference>
<gene>
    <name evidence="1" type="ORF">JOH49_007156</name>
</gene>
<name>A0A8I1YCD6_BRAEL</name>
<dbReference type="InterPro" id="IPR009044">
    <property type="entry name" value="ssDNA-bd_transcriptional_reg"/>
</dbReference>
<dbReference type="AlphaFoldDB" id="A0A8I1YCD6"/>
<comment type="caution">
    <text evidence="1">The sequence shown here is derived from an EMBL/GenBank/DDBJ whole genome shotgun (WGS) entry which is preliminary data.</text>
</comment>
<dbReference type="EMBL" id="JAFICZ010000001">
    <property type="protein sequence ID" value="MBP1297403.1"/>
    <property type="molecule type" value="Genomic_DNA"/>
</dbReference>
<protein>
    <recommendedName>
        <fullName evidence="3">Transcriptional coactivator p15 (PC4) C-terminal domain-containing protein</fullName>
    </recommendedName>
</protein>
<evidence type="ECO:0008006" key="3">
    <source>
        <dbReference type="Google" id="ProtNLM"/>
    </source>
</evidence>
<organism evidence="1 2">
    <name type="scientific">Bradyrhizobium elkanii</name>
    <dbReference type="NCBI Taxonomy" id="29448"/>
    <lineage>
        <taxon>Bacteria</taxon>
        <taxon>Pseudomonadati</taxon>
        <taxon>Pseudomonadota</taxon>
        <taxon>Alphaproteobacteria</taxon>
        <taxon>Hyphomicrobiales</taxon>
        <taxon>Nitrobacteraceae</taxon>
        <taxon>Bradyrhizobium</taxon>
    </lineage>
</organism>